<dbReference type="AlphaFoldDB" id="A0A2A9F1D4"/>
<sequence>MSVTGPATGRDAGQDHLAPALVVFSLEPWDDVWRRNQHLVSRLLAADPALHVLFVEPPADPLHRTRTGGTPRPGAGTRRGPRGPWGDRLHLHQPTKWLPRRVDPAGDARRARGALRAARRLGLRPVALWVNDLACATVLDDGDAPVLYDVTDDWTLADRPARERDRLVAAEERLLRDAAAVVVCSPALVATKTRGDRVPALVTNGVDGAAYRAAVARPAGLPAGPVALYAGTLHRDRLDVDVTVRTQRAVAADGGTVVLLGPDALGPGDRAALEAAGVLLLGPRPFDQVPAFLRHADVLLVPHVVDGFTDSLDPIKGYEYRAAGRPVVATPVAGFRDADDPAVRCVPAAGFPAAVGERLADVAAGRAPAPDGSPAELPADLPTWDRQAALVEQVLSATTPGRPGSATTDAPRRTATP</sequence>
<evidence type="ECO:0000256" key="1">
    <source>
        <dbReference type="SAM" id="MobiDB-lite"/>
    </source>
</evidence>
<dbReference type="Gene3D" id="3.40.50.2000">
    <property type="entry name" value="Glycogen Phosphorylase B"/>
    <property type="match status" value="1"/>
</dbReference>
<keyword evidence="2" id="KW-0808">Transferase</keyword>
<feature type="compositionally biased region" description="Low complexity" evidence="1">
    <location>
        <begin position="406"/>
        <end position="417"/>
    </location>
</feature>
<dbReference type="EMBL" id="PDJJ01000001">
    <property type="protein sequence ID" value="PFG44229.1"/>
    <property type="molecule type" value="Genomic_DNA"/>
</dbReference>
<name>A0A2A9F1D4_9MICO</name>
<feature type="compositionally biased region" description="Low complexity" evidence="1">
    <location>
        <begin position="67"/>
        <end position="84"/>
    </location>
</feature>
<gene>
    <name evidence="2" type="ORF">ATJ88_2948</name>
</gene>
<comment type="caution">
    <text evidence="2">The sequence shown here is derived from an EMBL/GenBank/DDBJ whole genome shotgun (WGS) entry which is preliminary data.</text>
</comment>
<feature type="region of interest" description="Disordered" evidence="1">
    <location>
        <begin position="393"/>
        <end position="417"/>
    </location>
</feature>
<keyword evidence="3" id="KW-1185">Reference proteome</keyword>
<organism evidence="2 3">
    <name type="scientific">Isoptericola jiangsuensis</name>
    <dbReference type="NCBI Taxonomy" id="548579"/>
    <lineage>
        <taxon>Bacteria</taxon>
        <taxon>Bacillati</taxon>
        <taxon>Actinomycetota</taxon>
        <taxon>Actinomycetes</taxon>
        <taxon>Micrococcales</taxon>
        <taxon>Promicromonosporaceae</taxon>
        <taxon>Isoptericola</taxon>
    </lineage>
</organism>
<evidence type="ECO:0000313" key="3">
    <source>
        <dbReference type="Proteomes" id="UP000224130"/>
    </source>
</evidence>
<dbReference type="SUPFAM" id="SSF53756">
    <property type="entry name" value="UDP-Glycosyltransferase/glycogen phosphorylase"/>
    <property type="match status" value="1"/>
</dbReference>
<accession>A0A2A9F1D4</accession>
<dbReference type="OrthoDB" id="9771846at2"/>
<dbReference type="Proteomes" id="UP000224130">
    <property type="component" value="Unassembled WGS sequence"/>
</dbReference>
<dbReference type="Pfam" id="PF13692">
    <property type="entry name" value="Glyco_trans_1_4"/>
    <property type="match status" value="1"/>
</dbReference>
<dbReference type="GO" id="GO:0016740">
    <property type="term" value="F:transferase activity"/>
    <property type="evidence" value="ECO:0007669"/>
    <property type="project" value="UniProtKB-KW"/>
</dbReference>
<feature type="region of interest" description="Disordered" evidence="1">
    <location>
        <begin position="364"/>
        <end position="383"/>
    </location>
</feature>
<proteinExistence type="predicted"/>
<dbReference type="RefSeq" id="WP_098464465.1">
    <property type="nucleotide sequence ID" value="NZ_PDJJ01000001.1"/>
</dbReference>
<feature type="region of interest" description="Disordered" evidence="1">
    <location>
        <begin position="60"/>
        <end position="90"/>
    </location>
</feature>
<protein>
    <submittedName>
        <fullName evidence="2">Glycosyltransferase involved in cell wall biosynthesis</fullName>
    </submittedName>
</protein>
<reference evidence="2 3" key="1">
    <citation type="submission" date="2017-10" db="EMBL/GenBank/DDBJ databases">
        <title>Sequencing the genomes of 1000 actinobacteria strains.</title>
        <authorList>
            <person name="Klenk H.-P."/>
        </authorList>
    </citation>
    <scope>NUCLEOTIDE SEQUENCE [LARGE SCALE GENOMIC DNA]</scope>
    <source>
        <strain evidence="2 3">DSM 21863</strain>
    </source>
</reference>
<evidence type="ECO:0000313" key="2">
    <source>
        <dbReference type="EMBL" id="PFG44229.1"/>
    </source>
</evidence>